<protein>
    <recommendedName>
        <fullName evidence="9">Cytochrome c oxidase assembly protein</fullName>
    </recommendedName>
</protein>
<dbReference type="Pfam" id="PF09678">
    <property type="entry name" value="Caa3_CtaG"/>
    <property type="match status" value="1"/>
</dbReference>
<keyword evidence="3 6" id="KW-0812">Transmembrane</keyword>
<evidence type="ECO:0000313" key="8">
    <source>
        <dbReference type="Proteomes" id="UP000238322"/>
    </source>
</evidence>
<keyword evidence="5 6" id="KW-0472">Membrane</keyword>
<dbReference type="GO" id="GO:0005886">
    <property type="term" value="C:plasma membrane"/>
    <property type="evidence" value="ECO:0007669"/>
    <property type="project" value="UniProtKB-SubCell"/>
</dbReference>
<feature type="transmembrane region" description="Helical" evidence="6">
    <location>
        <begin position="194"/>
        <end position="216"/>
    </location>
</feature>
<evidence type="ECO:0000256" key="3">
    <source>
        <dbReference type="ARBA" id="ARBA00022692"/>
    </source>
</evidence>
<sequence>MLALCRRRLDYRLFDHLPGVFTVTSFVFHESLWHWSSPVWLVVIPAIVATLWSRSAVVWHTWFRVVALAVLLLAFVSPIGVLANGYLFSAHMIQHLLLLLVIPLFLLLSFPEDAARAVMKRPVGKEVGRLLSIPMLGWCCGLGAMWFWHVPSLCSAATENSLVGLVRNISFLVAGLAFWWPIFAPVKSARIDPLMGIVYLFSACLGCTLLGIYITFTPITVCPAFANPADRVGILTALYKAGFTPDIDQQLGGLLMWVPPCSLYILVIISVMCRWYTQPVGSPESHASPSNEIAEPTS</sequence>
<feature type="transmembrane region" description="Helical" evidence="6">
    <location>
        <begin position="12"/>
        <end position="29"/>
    </location>
</feature>
<dbReference type="Proteomes" id="UP000238322">
    <property type="component" value="Unassembled WGS sequence"/>
</dbReference>
<feature type="transmembrane region" description="Helical" evidence="6">
    <location>
        <begin position="130"/>
        <end position="149"/>
    </location>
</feature>
<comment type="subcellular location">
    <subcellularLocation>
        <location evidence="1">Cell membrane</location>
        <topology evidence="1">Multi-pass membrane protein</topology>
    </subcellularLocation>
</comment>
<feature type="transmembrane region" description="Helical" evidence="6">
    <location>
        <begin position="65"/>
        <end position="86"/>
    </location>
</feature>
<proteinExistence type="predicted"/>
<evidence type="ECO:0000256" key="5">
    <source>
        <dbReference type="ARBA" id="ARBA00023136"/>
    </source>
</evidence>
<evidence type="ECO:0000256" key="6">
    <source>
        <dbReference type="SAM" id="Phobius"/>
    </source>
</evidence>
<name>A0A2S8G8F0_9BACT</name>
<accession>A0A2S8G8F0</accession>
<evidence type="ECO:0000313" key="7">
    <source>
        <dbReference type="EMBL" id="PQO40580.1"/>
    </source>
</evidence>
<keyword evidence="2" id="KW-1003">Cell membrane</keyword>
<feature type="transmembrane region" description="Helical" evidence="6">
    <location>
        <begin position="254"/>
        <end position="276"/>
    </location>
</feature>
<dbReference type="EMBL" id="PUHY01000001">
    <property type="protein sequence ID" value="PQO40580.1"/>
    <property type="molecule type" value="Genomic_DNA"/>
</dbReference>
<gene>
    <name evidence="7" type="ORF">C5Y83_01230</name>
</gene>
<organism evidence="7 8">
    <name type="scientific">Blastopirellula marina</name>
    <dbReference type="NCBI Taxonomy" id="124"/>
    <lineage>
        <taxon>Bacteria</taxon>
        <taxon>Pseudomonadati</taxon>
        <taxon>Planctomycetota</taxon>
        <taxon>Planctomycetia</taxon>
        <taxon>Pirellulales</taxon>
        <taxon>Pirellulaceae</taxon>
        <taxon>Blastopirellula</taxon>
    </lineage>
</organism>
<evidence type="ECO:0000256" key="1">
    <source>
        <dbReference type="ARBA" id="ARBA00004651"/>
    </source>
</evidence>
<feature type="transmembrane region" description="Helical" evidence="6">
    <location>
        <begin position="161"/>
        <end position="182"/>
    </location>
</feature>
<evidence type="ECO:0000256" key="4">
    <source>
        <dbReference type="ARBA" id="ARBA00022989"/>
    </source>
</evidence>
<reference evidence="7 8" key="1">
    <citation type="submission" date="2018-02" db="EMBL/GenBank/DDBJ databases">
        <title>Comparative genomes isolates from brazilian mangrove.</title>
        <authorList>
            <person name="Araujo J.E."/>
            <person name="Taketani R.G."/>
            <person name="Silva M.C.P."/>
            <person name="Loureco M.V."/>
            <person name="Andreote F.D."/>
        </authorList>
    </citation>
    <scope>NUCLEOTIDE SEQUENCE [LARGE SCALE GENOMIC DNA]</scope>
    <source>
        <strain evidence="7 8">Hex-1 MGV</strain>
    </source>
</reference>
<keyword evidence="4 6" id="KW-1133">Transmembrane helix</keyword>
<evidence type="ECO:0000256" key="2">
    <source>
        <dbReference type="ARBA" id="ARBA00022475"/>
    </source>
</evidence>
<feature type="transmembrane region" description="Helical" evidence="6">
    <location>
        <begin position="92"/>
        <end position="110"/>
    </location>
</feature>
<dbReference type="InterPro" id="IPR019108">
    <property type="entry name" value="Caa3_assmbl_CtaG-rel"/>
</dbReference>
<feature type="transmembrane region" description="Helical" evidence="6">
    <location>
        <begin position="35"/>
        <end position="53"/>
    </location>
</feature>
<evidence type="ECO:0008006" key="9">
    <source>
        <dbReference type="Google" id="ProtNLM"/>
    </source>
</evidence>
<dbReference type="AlphaFoldDB" id="A0A2S8G8F0"/>
<comment type="caution">
    <text evidence="7">The sequence shown here is derived from an EMBL/GenBank/DDBJ whole genome shotgun (WGS) entry which is preliminary data.</text>
</comment>